<organism evidence="2 3">
    <name type="scientific">Colobus angolensis palliatus</name>
    <name type="common">Peters' Angolan colobus</name>
    <dbReference type="NCBI Taxonomy" id="336983"/>
    <lineage>
        <taxon>Eukaryota</taxon>
        <taxon>Metazoa</taxon>
        <taxon>Chordata</taxon>
        <taxon>Craniata</taxon>
        <taxon>Vertebrata</taxon>
        <taxon>Euteleostomi</taxon>
        <taxon>Mammalia</taxon>
        <taxon>Eutheria</taxon>
        <taxon>Euarchontoglires</taxon>
        <taxon>Primates</taxon>
        <taxon>Haplorrhini</taxon>
        <taxon>Catarrhini</taxon>
        <taxon>Cercopithecidae</taxon>
        <taxon>Colobinae</taxon>
        <taxon>Colobus</taxon>
    </lineage>
</organism>
<protein>
    <submittedName>
        <fullName evidence="2">Uncharacterized protein</fullName>
    </submittedName>
</protein>
<feature type="compositionally biased region" description="Polar residues" evidence="1">
    <location>
        <begin position="57"/>
        <end position="71"/>
    </location>
</feature>
<feature type="compositionally biased region" description="Basic residues" evidence="1">
    <location>
        <begin position="73"/>
        <end position="92"/>
    </location>
</feature>
<reference evidence="2" key="1">
    <citation type="submission" date="2025-08" db="UniProtKB">
        <authorList>
            <consortium name="Ensembl"/>
        </authorList>
    </citation>
    <scope>IDENTIFICATION</scope>
</reference>
<dbReference type="InterPro" id="IPR040433">
    <property type="entry name" value="Spermatid_TP"/>
</dbReference>
<reference evidence="2" key="2">
    <citation type="submission" date="2025-09" db="UniProtKB">
        <authorList>
            <consortium name="Ensembl"/>
        </authorList>
    </citation>
    <scope>IDENTIFICATION</scope>
</reference>
<dbReference type="PANTHER" id="PTHR37876">
    <property type="entry name" value="PROTEIN GAR2-LIKE"/>
    <property type="match status" value="1"/>
</dbReference>
<dbReference type="OMA" id="KTPCQRR"/>
<feature type="compositionally biased region" description="Basic and acidic residues" evidence="1">
    <location>
        <begin position="93"/>
        <end position="108"/>
    </location>
</feature>
<evidence type="ECO:0000313" key="3">
    <source>
        <dbReference type="Proteomes" id="UP000233080"/>
    </source>
</evidence>
<dbReference type="Ensembl" id="ENSCANT00000060260.1">
    <property type="protein sequence ID" value="ENSCANP00000037010.1"/>
    <property type="gene ID" value="ENSCANG00000042189.1"/>
</dbReference>
<feature type="compositionally biased region" description="Basic residues" evidence="1">
    <location>
        <begin position="26"/>
        <end position="41"/>
    </location>
</feature>
<evidence type="ECO:0000256" key="1">
    <source>
        <dbReference type="SAM" id="MobiDB-lite"/>
    </source>
</evidence>
<feature type="region of interest" description="Disordered" evidence="1">
    <location>
        <begin position="1"/>
        <end position="108"/>
    </location>
</feature>
<accession>A0A2K5K7D9</accession>
<dbReference type="PANTHER" id="PTHR37876:SF1">
    <property type="entry name" value="SERINE_ARGININE REPETITIVE MATRIX PROTEIN 4-LIKE-RELATED"/>
    <property type="match status" value="1"/>
</dbReference>
<evidence type="ECO:0000313" key="2">
    <source>
        <dbReference type="Ensembl" id="ENSCANP00000037010.1"/>
    </source>
</evidence>
<keyword evidence="3" id="KW-1185">Reference proteome</keyword>
<dbReference type="Proteomes" id="UP000233080">
    <property type="component" value="Unassembled WGS sequence"/>
</dbReference>
<proteinExistence type="predicted"/>
<name>A0A2K5K7D9_COLAP</name>
<sequence length="108" mass="12046">MAKVTSEPQEPNEGMDKQTPPIPSTKGRKKGKTPCQRRSRCGVKGLKTTMKAKRPLQGSTNKKASETNTPTGKPKKARGTIPRGHYRRLKEKMKKEEADKDQRDTSAL</sequence>
<dbReference type="AlphaFoldDB" id="A0A2K5K7D9"/>